<dbReference type="Pfam" id="PF08100">
    <property type="entry name" value="Dimerisation"/>
    <property type="match status" value="1"/>
</dbReference>
<dbReference type="EMBL" id="MVHE01000004">
    <property type="protein sequence ID" value="ORA24687.1"/>
    <property type="molecule type" value="Genomic_DNA"/>
</dbReference>
<dbReference type="GO" id="GO:0046983">
    <property type="term" value="F:protein dimerization activity"/>
    <property type="evidence" value="ECO:0007669"/>
    <property type="project" value="InterPro"/>
</dbReference>
<reference evidence="7 8" key="1">
    <citation type="submission" date="2017-02" db="EMBL/GenBank/DDBJ databases">
        <title>The new phylogeny of genus Mycobacterium.</title>
        <authorList>
            <person name="Tortoli E."/>
            <person name="Trovato A."/>
            <person name="Cirillo D.M."/>
        </authorList>
    </citation>
    <scope>NUCLEOTIDE SEQUENCE [LARGE SCALE GENOMIC DNA]</scope>
    <source>
        <strain evidence="7 8">DSM 45057</strain>
    </source>
</reference>
<feature type="domain" description="O-methyltransferase dimerisation" evidence="6">
    <location>
        <begin position="13"/>
        <end position="87"/>
    </location>
</feature>
<keyword evidence="1" id="KW-0489">Methyltransferase</keyword>
<gene>
    <name evidence="7" type="ORF">BST12_04220</name>
</gene>
<dbReference type="InterPro" id="IPR029063">
    <property type="entry name" value="SAM-dependent_MTases_sf"/>
</dbReference>
<accession>A0A1X0A3N2</accession>
<dbReference type="SUPFAM" id="SSF53335">
    <property type="entry name" value="S-adenosyl-L-methionine-dependent methyltransferases"/>
    <property type="match status" value="1"/>
</dbReference>
<dbReference type="Proteomes" id="UP000192284">
    <property type="component" value="Unassembled WGS sequence"/>
</dbReference>
<dbReference type="PANTHER" id="PTHR43712:SF2">
    <property type="entry name" value="O-METHYLTRANSFERASE CICE"/>
    <property type="match status" value="1"/>
</dbReference>
<evidence type="ECO:0000256" key="4">
    <source>
        <dbReference type="PIRSR" id="PIRSR005739-1"/>
    </source>
</evidence>
<dbReference type="RefSeq" id="WP_170062047.1">
    <property type="nucleotide sequence ID" value="NZ_JACKTS010000034.1"/>
</dbReference>
<proteinExistence type="predicted"/>
<evidence type="ECO:0000256" key="2">
    <source>
        <dbReference type="ARBA" id="ARBA00022679"/>
    </source>
</evidence>
<keyword evidence="3" id="KW-0949">S-adenosyl-L-methionine</keyword>
<dbReference type="Gene3D" id="3.40.50.150">
    <property type="entry name" value="Vaccinia Virus protein VP39"/>
    <property type="match status" value="1"/>
</dbReference>
<dbReference type="PIRSF" id="PIRSF005739">
    <property type="entry name" value="O-mtase"/>
    <property type="match status" value="1"/>
</dbReference>
<organism evidence="7 8">
    <name type="scientific">Mycobacterium angelicum</name>
    <dbReference type="NCBI Taxonomy" id="470074"/>
    <lineage>
        <taxon>Bacteria</taxon>
        <taxon>Bacillati</taxon>
        <taxon>Actinomycetota</taxon>
        <taxon>Actinomycetes</taxon>
        <taxon>Mycobacteriales</taxon>
        <taxon>Mycobacteriaceae</taxon>
        <taxon>Mycobacterium</taxon>
    </lineage>
</organism>
<evidence type="ECO:0000313" key="7">
    <source>
        <dbReference type="EMBL" id="ORA24687.1"/>
    </source>
</evidence>
<comment type="caution">
    <text evidence="7">The sequence shown here is derived from an EMBL/GenBank/DDBJ whole genome shotgun (WGS) entry which is preliminary data.</text>
</comment>
<dbReference type="PROSITE" id="PS51683">
    <property type="entry name" value="SAM_OMT_II"/>
    <property type="match status" value="1"/>
</dbReference>
<dbReference type="InterPro" id="IPR036390">
    <property type="entry name" value="WH_DNA-bd_sf"/>
</dbReference>
<name>A0A1X0A3N2_MYCAN</name>
<protein>
    <recommendedName>
        <fullName evidence="9">Hydroxyneurosporene methyltransferase</fullName>
    </recommendedName>
</protein>
<dbReference type="InterPro" id="IPR012967">
    <property type="entry name" value="COMT_dimerisation"/>
</dbReference>
<evidence type="ECO:0000259" key="6">
    <source>
        <dbReference type="Pfam" id="PF08100"/>
    </source>
</evidence>
<evidence type="ECO:0000256" key="3">
    <source>
        <dbReference type="ARBA" id="ARBA00022691"/>
    </source>
</evidence>
<evidence type="ECO:0008006" key="9">
    <source>
        <dbReference type="Google" id="ProtNLM"/>
    </source>
</evidence>
<feature type="domain" description="O-methyltransferase C-terminal" evidence="5">
    <location>
        <begin position="111"/>
        <end position="318"/>
    </location>
</feature>
<evidence type="ECO:0000256" key="1">
    <source>
        <dbReference type="ARBA" id="ARBA00022603"/>
    </source>
</evidence>
<dbReference type="PANTHER" id="PTHR43712">
    <property type="entry name" value="PUTATIVE (AFU_ORTHOLOGUE AFUA_4G14580)-RELATED"/>
    <property type="match status" value="1"/>
</dbReference>
<sequence length="337" mass="36004">MDSAVSPAVGVLDLLAGKWVSQAISVSAELGVADELGAGPRSVEDLAAACGAHPDSLYRLLRALASVGVFAEDDGGRFANTPLSDALRADAPGSMRSMAMMFGGRPTWDAWGEFRSSVRTGECAFKSVHGAYAFDYMKEHPQFGRIFGEAMTAFSAQEVDAVHAAFDFSGVPTLVDIAGGHGAFLLSSLEKNPEQRGVLFDQPEVIELARADVAGSSAAARCELMAGDFFTEVPAGDGYVLKHILHDWNDDLATRILATIHRAANPGARVFVIDAVIEHGNSPGFAKLLDLEMLVLFNGGRERTRSAMEKLFAAAGFRLLRVVPTHSLMHVIEAERL</sequence>
<evidence type="ECO:0000259" key="5">
    <source>
        <dbReference type="Pfam" id="PF00891"/>
    </source>
</evidence>
<dbReference type="GO" id="GO:0032259">
    <property type="term" value="P:methylation"/>
    <property type="evidence" value="ECO:0007669"/>
    <property type="project" value="UniProtKB-KW"/>
</dbReference>
<dbReference type="Pfam" id="PF00891">
    <property type="entry name" value="Methyltransf_2"/>
    <property type="match status" value="1"/>
</dbReference>
<keyword evidence="8" id="KW-1185">Reference proteome</keyword>
<dbReference type="InterPro" id="IPR036388">
    <property type="entry name" value="WH-like_DNA-bd_sf"/>
</dbReference>
<dbReference type="SUPFAM" id="SSF46785">
    <property type="entry name" value="Winged helix' DNA-binding domain"/>
    <property type="match status" value="1"/>
</dbReference>
<dbReference type="Gene3D" id="1.10.10.10">
    <property type="entry name" value="Winged helix-like DNA-binding domain superfamily/Winged helix DNA-binding domain"/>
    <property type="match status" value="1"/>
</dbReference>
<feature type="active site" description="Proton acceptor" evidence="4">
    <location>
        <position position="246"/>
    </location>
</feature>
<dbReference type="AlphaFoldDB" id="A0A1X0A3N2"/>
<dbReference type="InterPro" id="IPR016461">
    <property type="entry name" value="COMT-like"/>
</dbReference>
<dbReference type="InterPro" id="IPR001077">
    <property type="entry name" value="COMT_C"/>
</dbReference>
<keyword evidence="2" id="KW-0808">Transferase</keyword>
<dbReference type="GO" id="GO:0008171">
    <property type="term" value="F:O-methyltransferase activity"/>
    <property type="evidence" value="ECO:0007669"/>
    <property type="project" value="InterPro"/>
</dbReference>
<evidence type="ECO:0000313" key="8">
    <source>
        <dbReference type="Proteomes" id="UP000192284"/>
    </source>
</evidence>